<dbReference type="PANTHER" id="PTHR37525:SF1">
    <property type="entry name" value="UPF0175 PROTEIN SSL1255"/>
    <property type="match status" value="1"/>
</dbReference>
<comment type="caution">
    <text evidence="2">The sequence shown here is derived from an EMBL/GenBank/DDBJ whole genome shotgun (WGS) entry which is preliminary data.</text>
</comment>
<dbReference type="Pfam" id="PF03683">
    <property type="entry name" value="UPF0175"/>
    <property type="match status" value="1"/>
</dbReference>
<accession>A0A533QFM4</accession>
<sequence length="85" mass="9688">MSILLKLDMPEGAFSALRKDPNEFARELRLAAAVKWYEMGIISQEKAAEIAGLSRSEFIFSLSRFRVSPFQYTADEIEEEIQNAD</sequence>
<reference evidence="2 3" key="1">
    <citation type="submission" date="2019-04" db="EMBL/GenBank/DDBJ databases">
        <title>Genome of a novel bacterium Candidatus Jettenia ecosi reconstructed from metagenome of an anammox bioreactor.</title>
        <authorList>
            <person name="Mardanov A.V."/>
            <person name="Beletsky A.V."/>
            <person name="Ravin N.V."/>
            <person name="Botchkova E.A."/>
            <person name="Litti Y.V."/>
            <person name="Nozhevnikova A.N."/>
        </authorList>
    </citation>
    <scope>NUCLEOTIDE SEQUENCE [LARGE SCALE GENOMIC DNA]</scope>
    <source>
        <strain evidence="2">J2</strain>
    </source>
</reference>
<dbReference type="PANTHER" id="PTHR37525">
    <property type="entry name" value="UPF0175 PROTEIN SSL1255"/>
    <property type="match status" value="1"/>
</dbReference>
<comment type="similarity">
    <text evidence="1">Belongs to the UPF0175 family.</text>
</comment>
<dbReference type="Proteomes" id="UP000319783">
    <property type="component" value="Unassembled WGS sequence"/>
</dbReference>
<dbReference type="InterPro" id="IPR005368">
    <property type="entry name" value="UPF0175"/>
</dbReference>
<evidence type="ECO:0000256" key="1">
    <source>
        <dbReference type="ARBA" id="ARBA00005651"/>
    </source>
</evidence>
<name>A0A533QFM4_9BACT</name>
<protein>
    <submittedName>
        <fullName evidence="2">Uncharacterized protein</fullName>
    </submittedName>
</protein>
<gene>
    <name evidence="2" type="ORF">JETT_0017</name>
</gene>
<organism evidence="2 3">
    <name type="scientific">Candidatus Jettenia ecosi</name>
    <dbReference type="NCBI Taxonomy" id="2494326"/>
    <lineage>
        <taxon>Bacteria</taxon>
        <taxon>Pseudomonadati</taxon>
        <taxon>Planctomycetota</taxon>
        <taxon>Candidatus Brocadiia</taxon>
        <taxon>Candidatus Brocadiales</taxon>
        <taxon>Candidatus Brocadiaceae</taxon>
        <taxon>Candidatus Jettenia</taxon>
    </lineage>
</organism>
<evidence type="ECO:0000313" key="2">
    <source>
        <dbReference type="EMBL" id="TLD43586.1"/>
    </source>
</evidence>
<evidence type="ECO:0000313" key="3">
    <source>
        <dbReference type="Proteomes" id="UP000319783"/>
    </source>
</evidence>
<dbReference type="InterPro" id="IPR052264">
    <property type="entry name" value="UPF0175_domain"/>
</dbReference>
<dbReference type="EMBL" id="SULG01000001">
    <property type="protein sequence ID" value="TLD43586.1"/>
    <property type="molecule type" value="Genomic_DNA"/>
</dbReference>
<proteinExistence type="inferred from homology"/>
<dbReference type="AlphaFoldDB" id="A0A533QFM4"/>